<feature type="compositionally biased region" description="Gly residues" evidence="1">
    <location>
        <begin position="171"/>
        <end position="180"/>
    </location>
</feature>
<feature type="compositionally biased region" description="Low complexity" evidence="1">
    <location>
        <begin position="181"/>
        <end position="196"/>
    </location>
</feature>
<feature type="region of interest" description="Disordered" evidence="1">
    <location>
        <begin position="253"/>
        <end position="280"/>
    </location>
</feature>
<dbReference type="GeneID" id="36626718"/>
<organism evidence="2 3">
    <name type="scientific">Trichoderma harzianum CBS 226.95</name>
    <dbReference type="NCBI Taxonomy" id="983964"/>
    <lineage>
        <taxon>Eukaryota</taxon>
        <taxon>Fungi</taxon>
        <taxon>Dikarya</taxon>
        <taxon>Ascomycota</taxon>
        <taxon>Pezizomycotina</taxon>
        <taxon>Sordariomycetes</taxon>
        <taxon>Hypocreomycetidae</taxon>
        <taxon>Hypocreales</taxon>
        <taxon>Hypocreaceae</taxon>
        <taxon>Trichoderma</taxon>
    </lineage>
</organism>
<evidence type="ECO:0000313" key="2">
    <source>
        <dbReference type="EMBL" id="PTB60270.1"/>
    </source>
</evidence>
<accession>A0A2T4AT88</accession>
<dbReference type="Proteomes" id="UP000241690">
    <property type="component" value="Unassembled WGS sequence"/>
</dbReference>
<gene>
    <name evidence="2" type="ORF">M431DRAFT_502383</name>
</gene>
<evidence type="ECO:0000256" key="1">
    <source>
        <dbReference type="SAM" id="MobiDB-lite"/>
    </source>
</evidence>
<sequence>MSRTYDGWIFTKTRKFASNGRLQIGQVLGKPFQPESALMPLGPLPVPKDVIVDETEDKHVSISSESDLKVMFRMWAELNPVPVTGEANIHVDRSDSASWHFDSLKSQQITPPLTYVQDSMEHDEVPNYLKKWRWDKRVFIVTGVTVAEGATTAIKNARTAGFKASASGDPSGTGSGGLGMAGELETNSSNEETTGESSNFVFAYSVNEVYYRRMTHAPFRKGEVQSVGDDDKTEIQDGETGAIIETVVVDDIDEEPYEGGDEDVDKEEAWDAEISSVSEN</sequence>
<dbReference type="AlphaFoldDB" id="A0A2T4AT88"/>
<dbReference type="RefSeq" id="XP_024779947.1">
    <property type="nucleotide sequence ID" value="XM_024918149.1"/>
</dbReference>
<feature type="region of interest" description="Disordered" evidence="1">
    <location>
        <begin position="160"/>
        <end position="196"/>
    </location>
</feature>
<keyword evidence="3" id="KW-1185">Reference proteome</keyword>
<evidence type="ECO:0000313" key="3">
    <source>
        <dbReference type="Proteomes" id="UP000241690"/>
    </source>
</evidence>
<proteinExistence type="predicted"/>
<dbReference type="STRING" id="983964.A0A2T4AT88"/>
<protein>
    <submittedName>
        <fullName evidence="2">Uncharacterized protein</fullName>
    </submittedName>
</protein>
<feature type="compositionally biased region" description="Acidic residues" evidence="1">
    <location>
        <begin position="253"/>
        <end position="271"/>
    </location>
</feature>
<reference evidence="2 3" key="1">
    <citation type="submission" date="2016-07" db="EMBL/GenBank/DDBJ databases">
        <title>Multiple horizontal gene transfer events from other fungi enriched the ability of initially mycotrophic Trichoderma (Ascomycota) to feed on dead plant biomass.</title>
        <authorList>
            <consortium name="DOE Joint Genome Institute"/>
            <person name="Aerts A."/>
            <person name="Atanasova L."/>
            <person name="Chenthamara K."/>
            <person name="Zhang J."/>
            <person name="Grujic M."/>
            <person name="Henrissat B."/>
            <person name="Kuo A."/>
            <person name="Salamov A."/>
            <person name="Lipzen A."/>
            <person name="Labutti K."/>
            <person name="Barry K."/>
            <person name="Miao Y."/>
            <person name="Rahimi M.J."/>
            <person name="Shen Q."/>
            <person name="Grigoriev I.V."/>
            <person name="Kubicek C.P."/>
            <person name="Druzhinina I.S."/>
        </authorList>
    </citation>
    <scope>NUCLEOTIDE SEQUENCE [LARGE SCALE GENOMIC DNA]</scope>
    <source>
        <strain evidence="2 3">CBS 226.95</strain>
    </source>
</reference>
<dbReference type="EMBL" id="KZ679675">
    <property type="protein sequence ID" value="PTB60270.1"/>
    <property type="molecule type" value="Genomic_DNA"/>
</dbReference>
<name>A0A2T4AT88_TRIHA</name>